<evidence type="ECO:0000313" key="3">
    <source>
        <dbReference type="EMBL" id="QQG36611.1"/>
    </source>
</evidence>
<dbReference type="PANTHER" id="PTHR11280">
    <property type="entry name" value="GLUCOSAMINE-6-PHOSPHATE ISOMERASE"/>
    <property type="match status" value="1"/>
</dbReference>
<dbReference type="GO" id="GO:0005737">
    <property type="term" value="C:cytoplasm"/>
    <property type="evidence" value="ECO:0007669"/>
    <property type="project" value="TreeGrafter"/>
</dbReference>
<evidence type="ECO:0000313" key="4">
    <source>
        <dbReference type="Proteomes" id="UP000595362"/>
    </source>
</evidence>
<dbReference type="GO" id="GO:0042802">
    <property type="term" value="F:identical protein binding"/>
    <property type="evidence" value="ECO:0007669"/>
    <property type="project" value="TreeGrafter"/>
</dbReference>
<dbReference type="GO" id="GO:0005975">
    <property type="term" value="P:carbohydrate metabolic process"/>
    <property type="evidence" value="ECO:0007669"/>
    <property type="project" value="InterPro"/>
</dbReference>
<dbReference type="InterPro" id="IPR006148">
    <property type="entry name" value="Glc/Gal-6P_isomerase"/>
</dbReference>
<evidence type="ECO:0000259" key="2">
    <source>
        <dbReference type="Pfam" id="PF01182"/>
    </source>
</evidence>
<dbReference type="PANTHER" id="PTHR11280:SF5">
    <property type="entry name" value="GLUCOSAMINE-6-PHOSPHATE ISOMERASE"/>
    <property type="match status" value="1"/>
</dbReference>
<dbReference type="InterPro" id="IPR037171">
    <property type="entry name" value="NagB/RpiA_transferase-like"/>
</dbReference>
<dbReference type="SUPFAM" id="SSF100950">
    <property type="entry name" value="NagB/RpiA/CoA transferase-like"/>
    <property type="match status" value="1"/>
</dbReference>
<sequence>MSPSFALLVADDPACFADAAARKFIELLEASDRPLVTLPTGLTPQGFYRALVMNYADRRDCWEGLRFIALDEYCGLPANDDRLFSSWLKRAVLDPLCIRNRYLFDSAADPEQEIVRMQSLLEKVGPIDIAVLGLGANGHIAFNEPGTVFSSSIHVADLAPDTIKANARYWGREDLVPPKGMTLGLSDLSGARHTILLVTGSSKADVLKKALQGPVTTAVPASYLQKLTNVTVIADHAAAELL</sequence>
<organism evidence="3 4">
    <name type="scientific">Micavibrio aeruginosavorus</name>
    <dbReference type="NCBI Taxonomy" id="349221"/>
    <lineage>
        <taxon>Bacteria</taxon>
        <taxon>Pseudomonadati</taxon>
        <taxon>Bdellovibrionota</taxon>
        <taxon>Bdellovibrionia</taxon>
        <taxon>Bdellovibrionales</taxon>
        <taxon>Pseudobdellovibrionaceae</taxon>
        <taxon>Micavibrio</taxon>
    </lineage>
</organism>
<dbReference type="GO" id="GO:0006046">
    <property type="term" value="P:N-acetylglucosamine catabolic process"/>
    <property type="evidence" value="ECO:0007669"/>
    <property type="project" value="TreeGrafter"/>
</dbReference>
<feature type="domain" description="Glucosamine/galactosamine-6-phosphate isomerase" evidence="2">
    <location>
        <begin position="17"/>
        <end position="227"/>
    </location>
</feature>
<name>A0A7T5R366_9BACT</name>
<dbReference type="GO" id="GO:0006043">
    <property type="term" value="P:glucosamine catabolic process"/>
    <property type="evidence" value="ECO:0007669"/>
    <property type="project" value="TreeGrafter"/>
</dbReference>
<dbReference type="PROSITE" id="PS01161">
    <property type="entry name" value="GLC_GALNAC_ISOMERASE"/>
    <property type="match status" value="1"/>
</dbReference>
<gene>
    <name evidence="3" type="ORF">HYS17_02175</name>
</gene>
<dbReference type="EMBL" id="CP066681">
    <property type="protein sequence ID" value="QQG36611.1"/>
    <property type="molecule type" value="Genomic_DNA"/>
</dbReference>
<dbReference type="GO" id="GO:0004342">
    <property type="term" value="F:glucosamine-6-phosphate deaminase activity"/>
    <property type="evidence" value="ECO:0007669"/>
    <property type="project" value="InterPro"/>
</dbReference>
<evidence type="ECO:0000256" key="1">
    <source>
        <dbReference type="ARBA" id="ARBA00022801"/>
    </source>
</evidence>
<accession>A0A7T5R366</accession>
<dbReference type="AlphaFoldDB" id="A0A7T5R366"/>
<dbReference type="InterPro" id="IPR018321">
    <property type="entry name" value="Glucosamine6P_isomerase_CS"/>
</dbReference>
<proteinExistence type="predicted"/>
<dbReference type="GO" id="GO:0019262">
    <property type="term" value="P:N-acetylneuraminate catabolic process"/>
    <property type="evidence" value="ECO:0007669"/>
    <property type="project" value="TreeGrafter"/>
</dbReference>
<keyword evidence="1" id="KW-0378">Hydrolase</keyword>
<dbReference type="Gene3D" id="3.40.50.1360">
    <property type="match status" value="1"/>
</dbReference>
<dbReference type="Pfam" id="PF01182">
    <property type="entry name" value="Glucosamine_iso"/>
    <property type="match status" value="1"/>
</dbReference>
<dbReference type="InterPro" id="IPR004547">
    <property type="entry name" value="Glucosamine6P_isomerase"/>
</dbReference>
<dbReference type="CDD" id="cd01399">
    <property type="entry name" value="GlcN6P_deaminase"/>
    <property type="match status" value="1"/>
</dbReference>
<reference evidence="3 4" key="1">
    <citation type="submission" date="2020-07" db="EMBL/GenBank/DDBJ databases">
        <title>Huge and variable diversity of episymbiotic CPR bacteria and DPANN archaea in groundwater ecosystems.</title>
        <authorList>
            <person name="He C.Y."/>
            <person name="Keren R."/>
            <person name="Whittaker M."/>
            <person name="Farag I.F."/>
            <person name="Doudna J."/>
            <person name="Cate J.H.D."/>
            <person name="Banfield J.F."/>
        </authorList>
    </citation>
    <scope>NUCLEOTIDE SEQUENCE [LARGE SCALE GENOMIC DNA]</scope>
    <source>
        <strain evidence="3">NC_groundwater_70_Ag_B-0.1um_54_66</strain>
    </source>
</reference>
<dbReference type="Proteomes" id="UP000595362">
    <property type="component" value="Chromosome"/>
</dbReference>
<protein>
    <submittedName>
        <fullName evidence="3">Glucosamine-6-phosphate deaminase</fullName>
    </submittedName>
</protein>